<dbReference type="Pfam" id="PF12728">
    <property type="entry name" value="HTH_17"/>
    <property type="match status" value="1"/>
</dbReference>
<dbReference type="Gene3D" id="3.40.50.450">
    <property type="match status" value="1"/>
</dbReference>
<evidence type="ECO:0000259" key="3">
    <source>
        <dbReference type="Pfam" id="PF12728"/>
    </source>
</evidence>
<dbReference type="GO" id="GO:0009294">
    <property type="term" value="P:DNA-mediated transformation"/>
    <property type="evidence" value="ECO:0007669"/>
    <property type="project" value="InterPro"/>
</dbReference>
<feature type="domain" description="Smf/DprA SLOG" evidence="2">
    <location>
        <begin position="161"/>
        <end position="370"/>
    </location>
</feature>
<dbReference type="EMBL" id="DXHU01000021">
    <property type="protein sequence ID" value="HIV99236.1"/>
    <property type="molecule type" value="Genomic_DNA"/>
</dbReference>
<proteinExistence type="inferred from homology"/>
<comment type="caution">
    <text evidence="4">The sequence shown here is derived from an EMBL/GenBank/DDBJ whole genome shotgun (WGS) entry which is preliminary data.</text>
</comment>
<dbReference type="PANTHER" id="PTHR43022:SF1">
    <property type="entry name" value="PROTEIN SMF"/>
    <property type="match status" value="1"/>
</dbReference>
<evidence type="ECO:0000313" key="5">
    <source>
        <dbReference type="Proteomes" id="UP000823936"/>
    </source>
</evidence>
<organism evidence="4 5">
    <name type="scientific">Candidatus Ornithospirochaeta avicola</name>
    <dbReference type="NCBI Taxonomy" id="2840896"/>
    <lineage>
        <taxon>Bacteria</taxon>
        <taxon>Pseudomonadati</taxon>
        <taxon>Spirochaetota</taxon>
        <taxon>Spirochaetia</taxon>
        <taxon>Spirochaetales</taxon>
        <taxon>Spirochaetaceae</taxon>
        <taxon>Spirochaetaceae incertae sedis</taxon>
        <taxon>Candidatus Ornithospirochaeta</taxon>
    </lineage>
</organism>
<name>A0A9D1PV80_9SPIO</name>
<comment type="similarity">
    <text evidence="1">Belongs to the DprA/Smf family.</text>
</comment>
<dbReference type="InterPro" id="IPR057666">
    <property type="entry name" value="DrpA_SLOG"/>
</dbReference>
<evidence type="ECO:0000313" key="4">
    <source>
        <dbReference type="EMBL" id="HIV99236.1"/>
    </source>
</evidence>
<dbReference type="PANTHER" id="PTHR43022">
    <property type="entry name" value="PROTEIN SMF"/>
    <property type="match status" value="1"/>
</dbReference>
<evidence type="ECO:0000259" key="2">
    <source>
        <dbReference type="Pfam" id="PF02481"/>
    </source>
</evidence>
<sequence>MYIDEYNKNLASQLFFSKEAAEYLGISVQRLNKLIQTGKIKPLKKNNSGTVFLYSELEKRKKELAMFSEIGGESSIATFKIDTPTKQEALNFSAIMNLLNCSEKKLSPLFEKISKLVDIQSPIPDCLDIWSDFFKFNNEEILASYNKAKKEFVKLKADDEIIKLGDIEYPDMLARTEEAPRFLYLRGDKSLLFDDRTVALVGSRQASEEGKRNTERVVDILGRNGIIIVSGLARGIDVTAHIAALKNNFKTIAVIGTHLNQYYPSENREVQLEIEKKGLIVSQFSPSTKTERWFFPLRNGVMSGMSQATVIMEAGETSGALKQATFALKQKHLVLIPQNIFKIPGIIWPAKFEKKGAIKVNNPKDIIKELSKRNVYKIEKEIELDLDYSGCDKMIIDQEAEYNASDHT</sequence>
<gene>
    <name evidence="4" type="ORF">IAB12_05630</name>
</gene>
<dbReference type="InterPro" id="IPR041657">
    <property type="entry name" value="HTH_17"/>
</dbReference>
<reference evidence="4" key="1">
    <citation type="journal article" date="2021" name="PeerJ">
        <title>Extensive microbial diversity within the chicken gut microbiome revealed by metagenomics and culture.</title>
        <authorList>
            <person name="Gilroy R."/>
            <person name="Ravi A."/>
            <person name="Getino M."/>
            <person name="Pursley I."/>
            <person name="Horton D.L."/>
            <person name="Alikhan N.F."/>
            <person name="Baker D."/>
            <person name="Gharbi K."/>
            <person name="Hall N."/>
            <person name="Watson M."/>
            <person name="Adriaenssens E.M."/>
            <person name="Foster-Nyarko E."/>
            <person name="Jarju S."/>
            <person name="Secka A."/>
            <person name="Antonio M."/>
            <person name="Oren A."/>
            <person name="Chaudhuri R.R."/>
            <person name="La Ragione R."/>
            <person name="Hildebrand F."/>
            <person name="Pallen M.J."/>
        </authorList>
    </citation>
    <scope>NUCLEOTIDE SEQUENCE</scope>
    <source>
        <strain evidence="4">Gambia11-129</strain>
    </source>
</reference>
<reference evidence="4" key="2">
    <citation type="submission" date="2021-04" db="EMBL/GenBank/DDBJ databases">
        <authorList>
            <person name="Gilroy R."/>
        </authorList>
    </citation>
    <scope>NUCLEOTIDE SEQUENCE</scope>
    <source>
        <strain evidence="4">Gambia11-129</strain>
    </source>
</reference>
<protein>
    <submittedName>
        <fullName evidence="4">DNA-protecting protein DprA</fullName>
    </submittedName>
</protein>
<dbReference type="Proteomes" id="UP000823936">
    <property type="component" value="Unassembled WGS sequence"/>
</dbReference>
<dbReference type="Pfam" id="PF02481">
    <property type="entry name" value="DNA_processg_A"/>
    <property type="match status" value="1"/>
</dbReference>
<feature type="domain" description="Helix-turn-helix" evidence="3">
    <location>
        <begin position="18"/>
        <end position="59"/>
    </location>
</feature>
<dbReference type="SUPFAM" id="SSF102405">
    <property type="entry name" value="MCP/YpsA-like"/>
    <property type="match status" value="1"/>
</dbReference>
<accession>A0A9D1PV80</accession>
<dbReference type="InterPro" id="IPR003488">
    <property type="entry name" value="DprA"/>
</dbReference>
<dbReference type="AlphaFoldDB" id="A0A9D1PV80"/>
<evidence type="ECO:0000256" key="1">
    <source>
        <dbReference type="ARBA" id="ARBA00006525"/>
    </source>
</evidence>